<accession>A0ABW0HWR1</accession>
<keyword evidence="3" id="KW-1185">Reference proteome</keyword>
<protein>
    <submittedName>
        <fullName evidence="2">DinB family protein</fullName>
    </submittedName>
</protein>
<dbReference type="RefSeq" id="WP_378132858.1">
    <property type="nucleotide sequence ID" value="NZ_JBHSMI010000023.1"/>
</dbReference>
<proteinExistence type="predicted"/>
<dbReference type="InterPro" id="IPR034660">
    <property type="entry name" value="DinB/YfiT-like"/>
</dbReference>
<name>A0ABW0HWR1_9BACL</name>
<evidence type="ECO:0000313" key="3">
    <source>
        <dbReference type="Proteomes" id="UP001596113"/>
    </source>
</evidence>
<evidence type="ECO:0000259" key="1">
    <source>
        <dbReference type="Pfam" id="PF12867"/>
    </source>
</evidence>
<dbReference type="EMBL" id="JBHSMI010000023">
    <property type="protein sequence ID" value="MFC5403477.1"/>
    <property type="molecule type" value="Genomic_DNA"/>
</dbReference>
<comment type="caution">
    <text evidence="2">The sequence shown here is derived from an EMBL/GenBank/DDBJ whole genome shotgun (WGS) entry which is preliminary data.</text>
</comment>
<dbReference type="Pfam" id="PF12867">
    <property type="entry name" value="DinB_2"/>
    <property type="match status" value="1"/>
</dbReference>
<sequence>MSAARAASIQNYLQTATKIRDSVQHLTEEQLTWKPGPGKWSISEIVGHLLDSNIVNSYRIRKIISEPVTPIVTFAHEEWTSVQRFNETEITEFLEAYDAITRYNALLLRKLDEEQWLRFGMKHEDQISIAHIIDTFICNHVNQHLGQIERNKAAYLAK</sequence>
<reference evidence="3" key="1">
    <citation type="journal article" date="2019" name="Int. J. Syst. Evol. Microbiol.">
        <title>The Global Catalogue of Microorganisms (GCM) 10K type strain sequencing project: providing services to taxonomists for standard genome sequencing and annotation.</title>
        <authorList>
            <consortium name="The Broad Institute Genomics Platform"/>
            <consortium name="The Broad Institute Genome Sequencing Center for Infectious Disease"/>
            <person name="Wu L."/>
            <person name="Ma J."/>
        </authorList>
    </citation>
    <scope>NUCLEOTIDE SEQUENCE [LARGE SCALE GENOMIC DNA]</scope>
    <source>
        <strain evidence="3">CGMCC 1.18575</strain>
    </source>
</reference>
<dbReference type="Proteomes" id="UP001596113">
    <property type="component" value="Unassembled WGS sequence"/>
</dbReference>
<dbReference type="InterPro" id="IPR024775">
    <property type="entry name" value="DinB-like"/>
</dbReference>
<feature type="domain" description="DinB-like" evidence="1">
    <location>
        <begin position="14"/>
        <end position="148"/>
    </location>
</feature>
<dbReference type="SUPFAM" id="SSF109854">
    <property type="entry name" value="DinB/YfiT-like putative metalloenzymes"/>
    <property type="match status" value="1"/>
</dbReference>
<organism evidence="2 3">
    <name type="scientific">Cohnella soli</name>
    <dbReference type="NCBI Taxonomy" id="425005"/>
    <lineage>
        <taxon>Bacteria</taxon>
        <taxon>Bacillati</taxon>
        <taxon>Bacillota</taxon>
        <taxon>Bacilli</taxon>
        <taxon>Bacillales</taxon>
        <taxon>Paenibacillaceae</taxon>
        <taxon>Cohnella</taxon>
    </lineage>
</organism>
<evidence type="ECO:0000313" key="2">
    <source>
        <dbReference type="EMBL" id="MFC5403477.1"/>
    </source>
</evidence>
<dbReference type="Gene3D" id="1.20.120.450">
    <property type="entry name" value="dinb family like domain"/>
    <property type="match status" value="1"/>
</dbReference>
<gene>
    <name evidence="2" type="ORF">ACFPOF_12110</name>
</gene>